<dbReference type="Gene3D" id="3.40.50.1820">
    <property type="entry name" value="alpha/beta hydrolase"/>
    <property type="match status" value="1"/>
</dbReference>
<keyword evidence="4" id="KW-0720">Serine protease</keyword>
<evidence type="ECO:0000256" key="6">
    <source>
        <dbReference type="SAM" id="SignalP"/>
    </source>
</evidence>
<accession>A0A178K112</accession>
<feature type="chain" id="PRO_5008089879" description="Peptidase S9" evidence="6">
    <location>
        <begin position="22"/>
        <end position="736"/>
    </location>
</feature>
<comment type="caution">
    <text evidence="9">The sequence shown here is derived from an EMBL/GenBank/DDBJ whole genome shotgun (WGS) entry which is preliminary data.</text>
</comment>
<evidence type="ECO:0000313" key="10">
    <source>
        <dbReference type="Proteomes" id="UP000078503"/>
    </source>
</evidence>
<feature type="domain" description="Peptidase S9A N-terminal" evidence="8">
    <location>
        <begin position="42"/>
        <end position="424"/>
    </location>
</feature>
<name>A0A178K112_9GAMM</name>
<dbReference type="OrthoDB" id="9801421at2"/>
<dbReference type="EMBL" id="LVHF01000033">
    <property type="protein sequence ID" value="OAN10961.1"/>
    <property type="molecule type" value="Genomic_DNA"/>
</dbReference>
<evidence type="ECO:0000256" key="1">
    <source>
        <dbReference type="ARBA" id="ARBA00005228"/>
    </source>
</evidence>
<feature type="domain" description="Peptidase S9 prolyl oligopeptidase catalytic" evidence="7">
    <location>
        <begin position="484"/>
        <end position="706"/>
    </location>
</feature>
<dbReference type="InterPro" id="IPR029058">
    <property type="entry name" value="AB_hydrolase_fold"/>
</dbReference>
<reference evidence="9 10" key="1">
    <citation type="submission" date="2016-03" db="EMBL/GenBank/DDBJ databases">
        <title>Photobacterium proteolyticum sp. nov. a protease producing bacterium isolated from ocean sediments of Laizhou Bay.</title>
        <authorList>
            <person name="Li Y."/>
        </authorList>
    </citation>
    <scope>NUCLEOTIDE SEQUENCE [LARGE SCALE GENOMIC DNA]</scope>
    <source>
        <strain evidence="9 10">R-40508</strain>
    </source>
</reference>
<dbReference type="Proteomes" id="UP000078503">
    <property type="component" value="Unassembled WGS sequence"/>
</dbReference>
<dbReference type="PANTHER" id="PTHR11757:SF19">
    <property type="entry name" value="PROLYL ENDOPEPTIDASE-LIKE"/>
    <property type="match status" value="1"/>
</dbReference>
<keyword evidence="6" id="KW-0732">Signal</keyword>
<evidence type="ECO:0000259" key="8">
    <source>
        <dbReference type="Pfam" id="PF02897"/>
    </source>
</evidence>
<sequence length="736" mass="81996">MKLNAVAFVISGLLLSQPALSHDSVTSAPSQPSPVQQQETQQQLLPSVSDTFAWLRDDSRQSRQVRHFLTEQNQHADQALAQYHPIQQQLLQQWQDYAPQKAEKPWKIDGDYRYRFETRNDERVLVRRFANESEDHAEVIFNLTQRAALSNYYSLGHWAISPDRNTIAVLEDRRGDRNYTLSLIDIKSQKATELASGLSTEIAWTTNSDALYVVTNEAHTYRPFQIVKINRHQPANPQVIWQDDNPAWLVSLYPTGDKNYALVQSNNHDTSEQYVLSLTSGELSAPLQQREKGTEYYSDILNQQLISFSNHQGEMALFRGPLGSQIEQLTPVFVPKAGTEIKNWYLFDKGIAVILGQQGSDELVVLDQNGKERFRRPMTANGTVAWLSQNGDAKSNLVRIRSMSMTTPATWSELDIETGEERRLSQDNYPNIAPEHYHSEQIRVRANGVEVPVSLAFRHDKITADSPVFLYGYGAYGTPMKPYFMPQVISLLDQGAIYAIAHVRGGGYLGSEWYQAGKGLNKPNSIKDFVATAQVMQQYMPSISAGTGANAHSALPQPREIYAIGGSAGGTLVAAAINAAPNTFSGAVLQSPFVDVINTMSDPSLPLTQQEYQEWGNPAKTKDLAVMKTYSPYDNLKPQAYPPMLVRTGLNDSQVPYWEGAKFIAKLQALSTANAPYLLTTDFNAGHQKNRKTAMAAQAMEYAFLLGLHQQKMTSSAANTTSQNQSSQDSMQPSSS</sequence>
<dbReference type="GO" id="GO:0004252">
    <property type="term" value="F:serine-type endopeptidase activity"/>
    <property type="evidence" value="ECO:0007669"/>
    <property type="project" value="InterPro"/>
</dbReference>
<dbReference type="SUPFAM" id="SSF50993">
    <property type="entry name" value="Peptidase/esterase 'gauge' domain"/>
    <property type="match status" value="1"/>
</dbReference>
<dbReference type="RefSeq" id="WP_068334799.1">
    <property type="nucleotide sequence ID" value="NZ_LVHF01000033.1"/>
</dbReference>
<dbReference type="PRINTS" id="PR00862">
    <property type="entry name" value="PROLIGOPTASE"/>
</dbReference>
<dbReference type="Pfam" id="PF00326">
    <property type="entry name" value="Peptidase_S9"/>
    <property type="match status" value="1"/>
</dbReference>
<evidence type="ECO:0000313" key="9">
    <source>
        <dbReference type="EMBL" id="OAN10961.1"/>
    </source>
</evidence>
<keyword evidence="10" id="KW-1185">Reference proteome</keyword>
<comment type="similarity">
    <text evidence="1">Belongs to the peptidase S9A family.</text>
</comment>
<proteinExistence type="inferred from homology"/>
<dbReference type="InterPro" id="IPR002470">
    <property type="entry name" value="Peptidase_S9A"/>
</dbReference>
<dbReference type="PANTHER" id="PTHR11757">
    <property type="entry name" value="PROTEASE FAMILY S9A OLIGOPEPTIDASE"/>
    <property type="match status" value="1"/>
</dbReference>
<dbReference type="SUPFAM" id="SSF53474">
    <property type="entry name" value="alpha/beta-Hydrolases"/>
    <property type="match status" value="1"/>
</dbReference>
<feature type="signal peptide" evidence="6">
    <location>
        <begin position="1"/>
        <end position="21"/>
    </location>
</feature>
<dbReference type="InterPro" id="IPR023302">
    <property type="entry name" value="Pept_S9A_N"/>
</dbReference>
<dbReference type="GO" id="GO:0006508">
    <property type="term" value="P:proteolysis"/>
    <property type="evidence" value="ECO:0007669"/>
    <property type="project" value="UniProtKB-KW"/>
</dbReference>
<dbReference type="STRING" id="858640.A3K86_18430"/>
<evidence type="ECO:0000259" key="7">
    <source>
        <dbReference type="Pfam" id="PF00326"/>
    </source>
</evidence>
<dbReference type="InterPro" id="IPR051543">
    <property type="entry name" value="Serine_Peptidase_S9A"/>
</dbReference>
<evidence type="ECO:0000256" key="3">
    <source>
        <dbReference type="ARBA" id="ARBA00022801"/>
    </source>
</evidence>
<evidence type="ECO:0008006" key="11">
    <source>
        <dbReference type="Google" id="ProtNLM"/>
    </source>
</evidence>
<dbReference type="Gene3D" id="2.130.10.120">
    <property type="entry name" value="Prolyl oligopeptidase, N-terminal domain"/>
    <property type="match status" value="1"/>
</dbReference>
<dbReference type="InterPro" id="IPR001375">
    <property type="entry name" value="Peptidase_S9_cat"/>
</dbReference>
<feature type="compositionally biased region" description="Low complexity" evidence="5">
    <location>
        <begin position="24"/>
        <end position="42"/>
    </location>
</feature>
<protein>
    <recommendedName>
        <fullName evidence="11">Peptidase S9</fullName>
    </recommendedName>
</protein>
<evidence type="ECO:0000256" key="4">
    <source>
        <dbReference type="ARBA" id="ARBA00022825"/>
    </source>
</evidence>
<feature type="region of interest" description="Disordered" evidence="5">
    <location>
        <begin position="22"/>
        <end position="42"/>
    </location>
</feature>
<organism evidence="9 10">
    <name type="scientific">Photobacterium jeanii</name>
    <dbReference type="NCBI Taxonomy" id="858640"/>
    <lineage>
        <taxon>Bacteria</taxon>
        <taxon>Pseudomonadati</taxon>
        <taxon>Pseudomonadota</taxon>
        <taxon>Gammaproteobacteria</taxon>
        <taxon>Vibrionales</taxon>
        <taxon>Vibrionaceae</taxon>
        <taxon>Photobacterium</taxon>
    </lineage>
</organism>
<dbReference type="Pfam" id="PF02897">
    <property type="entry name" value="Peptidase_S9_N"/>
    <property type="match status" value="1"/>
</dbReference>
<keyword evidence="3" id="KW-0378">Hydrolase</keyword>
<gene>
    <name evidence="9" type="ORF">A3K86_18430</name>
</gene>
<dbReference type="AlphaFoldDB" id="A0A178K112"/>
<evidence type="ECO:0000256" key="5">
    <source>
        <dbReference type="SAM" id="MobiDB-lite"/>
    </source>
</evidence>
<evidence type="ECO:0000256" key="2">
    <source>
        <dbReference type="ARBA" id="ARBA00022670"/>
    </source>
</evidence>
<feature type="region of interest" description="Disordered" evidence="5">
    <location>
        <begin position="715"/>
        <end position="736"/>
    </location>
</feature>
<keyword evidence="2" id="KW-0645">Protease</keyword>